<feature type="transmembrane region" description="Helical" evidence="10">
    <location>
        <begin position="375"/>
        <end position="396"/>
    </location>
</feature>
<evidence type="ECO:0000256" key="8">
    <source>
        <dbReference type="ARBA" id="ARBA00023136"/>
    </source>
</evidence>
<comment type="similarity">
    <text evidence="2 9">Belongs to the GSP F family.</text>
</comment>
<evidence type="ECO:0000256" key="10">
    <source>
        <dbReference type="SAM" id="Phobius"/>
    </source>
</evidence>
<dbReference type="Gene3D" id="1.20.81.30">
    <property type="entry name" value="Type II secretion system (T2SS), domain F"/>
    <property type="match status" value="2"/>
</dbReference>
<dbReference type="EMBL" id="PFIJ01000049">
    <property type="protein sequence ID" value="PIX28549.1"/>
    <property type="molecule type" value="Genomic_DNA"/>
</dbReference>
<dbReference type="FunFam" id="1.20.81.30:FF:000001">
    <property type="entry name" value="Type II secretion system protein F"/>
    <property type="match status" value="1"/>
</dbReference>
<name>A0A2H9N3S4_9BACT</name>
<evidence type="ECO:0000256" key="3">
    <source>
        <dbReference type="ARBA" id="ARBA00022448"/>
    </source>
</evidence>
<comment type="caution">
    <text evidence="12">The sequence shown here is derived from an EMBL/GenBank/DDBJ whole genome shotgun (WGS) entry which is preliminary data.</text>
</comment>
<proteinExistence type="inferred from homology"/>
<evidence type="ECO:0000256" key="5">
    <source>
        <dbReference type="ARBA" id="ARBA00022519"/>
    </source>
</evidence>
<feature type="domain" description="Type II secretion system protein GspF" evidence="11">
    <location>
        <begin position="69"/>
        <end position="190"/>
    </location>
</feature>
<feature type="domain" description="Type II secretion system protein GspF" evidence="11">
    <location>
        <begin position="271"/>
        <end position="394"/>
    </location>
</feature>
<dbReference type="Pfam" id="PF00482">
    <property type="entry name" value="T2SSF"/>
    <property type="match status" value="2"/>
</dbReference>
<keyword evidence="4" id="KW-1003">Cell membrane</keyword>
<dbReference type="InterPro" id="IPR018076">
    <property type="entry name" value="T2SS_GspF_dom"/>
</dbReference>
<keyword evidence="5" id="KW-0997">Cell inner membrane</keyword>
<evidence type="ECO:0000256" key="2">
    <source>
        <dbReference type="ARBA" id="ARBA00005745"/>
    </source>
</evidence>
<keyword evidence="3 9" id="KW-0813">Transport</keyword>
<organism evidence="12 13">
    <name type="scientific">Candidatus Brennerbacteria bacterium CG_4_8_14_3_um_filter_43_14</name>
    <dbReference type="NCBI Taxonomy" id="1974521"/>
    <lineage>
        <taxon>Bacteria</taxon>
        <taxon>Candidatus Brenneribacteriota</taxon>
    </lineage>
</organism>
<accession>A0A2H9N3S4</accession>
<evidence type="ECO:0000313" key="12">
    <source>
        <dbReference type="EMBL" id="PIX28549.1"/>
    </source>
</evidence>
<dbReference type="InterPro" id="IPR001992">
    <property type="entry name" value="T2SS_GspF/T4SS_PilC_CS"/>
</dbReference>
<evidence type="ECO:0000256" key="9">
    <source>
        <dbReference type="RuleBase" id="RU003923"/>
    </source>
</evidence>
<evidence type="ECO:0000256" key="1">
    <source>
        <dbReference type="ARBA" id="ARBA00004429"/>
    </source>
</evidence>
<dbReference type="PROSITE" id="PS00874">
    <property type="entry name" value="T2SP_F"/>
    <property type="match status" value="1"/>
</dbReference>
<comment type="subcellular location">
    <subcellularLocation>
        <location evidence="1">Cell inner membrane</location>
        <topology evidence="1">Multi-pass membrane protein</topology>
    </subcellularLocation>
    <subcellularLocation>
        <location evidence="9">Cell membrane</location>
        <topology evidence="9">Multi-pass membrane protein</topology>
    </subcellularLocation>
</comment>
<gene>
    <name evidence="12" type="ORF">COZ64_02805</name>
</gene>
<dbReference type="GO" id="GO:0009306">
    <property type="term" value="P:protein secretion"/>
    <property type="evidence" value="ECO:0007669"/>
    <property type="project" value="InterPro"/>
</dbReference>
<dbReference type="GO" id="GO:0005886">
    <property type="term" value="C:plasma membrane"/>
    <property type="evidence" value="ECO:0007669"/>
    <property type="project" value="UniProtKB-SubCell"/>
</dbReference>
<keyword evidence="6 9" id="KW-0812">Transmembrane</keyword>
<dbReference type="Proteomes" id="UP000236842">
    <property type="component" value="Unassembled WGS sequence"/>
</dbReference>
<dbReference type="PANTHER" id="PTHR30012">
    <property type="entry name" value="GENERAL SECRETION PATHWAY PROTEIN"/>
    <property type="match status" value="1"/>
</dbReference>
<evidence type="ECO:0000259" key="11">
    <source>
        <dbReference type="Pfam" id="PF00482"/>
    </source>
</evidence>
<feature type="transmembrane region" description="Helical" evidence="10">
    <location>
        <begin position="167"/>
        <end position="189"/>
    </location>
</feature>
<dbReference type="InterPro" id="IPR003004">
    <property type="entry name" value="GspF/PilC"/>
</dbReference>
<feature type="transmembrane region" description="Helical" evidence="10">
    <location>
        <begin position="223"/>
        <end position="240"/>
    </location>
</feature>
<dbReference type="PRINTS" id="PR00812">
    <property type="entry name" value="BCTERIALGSPF"/>
</dbReference>
<evidence type="ECO:0000256" key="4">
    <source>
        <dbReference type="ARBA" id="ARBA00022475"/>
    </source>
</evidence>
<dbReference type="AlphaFoldDB" id="A0A2H9N3S4"/>
<evidence type="ECO:0000256" key="6">
    <source>
        <dbReference type="ARBA" id="ARBA00022692"/>
    </source>
</evidence>
<keyword evidence="8 10" id="KW-0472">Membrane</keyword>
<evidence type="ECO:0000256" key="7">
    <source>
        <dbReference type="ARBA" id="ARBA00022989"/>
    </source>
</evidence>
<reference evidence="13" key="1">
    <citation type="submission" date="2017-09" db="EMBL/GenBank/DDBJ databases">
        <title>Depth-based differentiation of microbial function through sediment-hosted aquifers and enrichment of novel symbionts in the deep terrestrial subsurface.</title>
        <authorList>
            <person name="Probst A.J."/>
            <person name="Ladd B."/>
            <person name="Jarett J.K."/>
            <person name="Geller-Mcgrath D.E."/>
            <person name="Sieber C.M.K."/>
            <person name="Emerson J.B."/>
            <person name="Anantharaman K."/>
            <person name="Thomas B.C."/>
            <person name="Malmstrom R."/>
            <person name="Stieglmeier M."/>
            <person name="Klingl A."/>
            <person name="Woyke T."/>
            <person name="Ryan C.M."/>
            <person name="Banfield J.F."/>
        </authorList>
    </citation>
    <scope>NUCLEOTIDE SEQUENCE [LARGE SCALE GENOMIC DNA]</scope>
</reference>
<keyword evidence="7 10" id="KW-1133">Transmembrane helix</keyword>
<protein>
    <recommendedName>
        <fullName evidence="11">Type II secretion system protein GspF domain-containing protein</fullName>
    </recommendedName>
</protein>
<sequence>MQFHYIAADASNKTREGDKEGKSTEEILAFVFSQGWKPISIKPLKQVIMVKQGTLFERVTLQDKIFLFKYLSLMLKVGTDLFKAIDVLLEDTDKPLMRSLLLEIKTNLERGNPLYVSFENHPDIFSLIVVNLLKAAEASGNLEQSMEDISATYAKEAEVKGKIQSALIYPVLLLVVASGVVGLMVTFVLPKMSTMFEGSDAKIPLFSLIVIRVGQFLNANIVWIVPLMLVLIGGLAYFFIKVPAGQKALDTIMRKTPLVKTLLQKIALRRFASTFGSLLKAGIPFIQALEITADAVGEMEFRAAILRIARENIAKGTSVADAFRKETVFPKVVTNLISIGEKSGHVEEILGTLAKFYEDEIDSALKTLVAIFEPAMLLFIGFIVAGIAISVILPIYQLVNQYS</sequence>
<evidence type="ECO:0000313" key="13">
    <source>
        <dbReference type="Proteomes" id="UP000236842"/>
    </source>
</evidence>
<dbReference type="InterPro" id="IPR042094">
    <property type="entry name" value="T2SS_GspF_sf"/>
</dbReference>
<dbReference type="PANTHER" id="PTHR30012:SF0">
    <property type="entry name" value="TYPE II SECRETION SYSTEM PROTEIN F-RELATED"/>
    <property type="match status" value="1"/>
</dbReference>